<comment type="caution">
    <text evidence="1">The sequence shown here is derived from an EMBL/GenBank/DDBJ whole genome shotgun (WGS) entry which is preliminary data.</text>
</comment>
<evidence type="ECO:0000313" key="2">
    <source>
        <dbReference type="Proteomes" id="UP000499080"/>
    </source>
</evidence>
<proteinExistence type="predicted"/>
<dbReference type="EMBL" id="BGPR01001458">
    <property type="protein sequence ID" value="GBM54436.1"/>
    <property type="molecule type" value="Genomic_DNA"/>
</dbReference>
<dbReference type="Proteomes" id="UP000499080">
    <property type="component" value="Unassembled WGS sequence"/>
</dbReference>
<evidence type="ECO:0000313" key="1">
    <source>
        <dbReference type="EMBL" id="GBM54436.1"/>
    </source>
</evidence>
<protein>
    <submittedName>
        <fullName evidence="1">Uncharacterized protein</fullName>
    </submittedName>
</protein>
<dbReference type="AlphaFoldDB" id="A0A4Y2GNP9"/>
<gene>
    <name evidence="1" type="ORF">AVEN_275637_1</name>
</gene>
<keyword evidence="2" id="KW-1185">Reference proteome</keyword>
<sequence length="157" mass="18014">MLEIPLVPIGHLVIIVRLNLWRSFSIVRAPPFLVGVSGPQNYFDDKRHSSERPSWVMEGNGIVFIGKLYRVRQRNQGFLSWEFICTPFHSICPKTSFFSIHSSRKMRPVIHGSSKVCFETRIKVAEFYPPTLSSSPTREISSFISTLDARSQCRQVL</sequence>
<name>A0A4Y2GNP9_ARAVE</name>
<reference evidence="1 2" key="1">
    <citation type="journal article" date="2019" name="Sci. Rep.">
        <title>Orb-weaving spider Araneus ventricosus genome elucidates the spidroin gene catalogue.</title>
        <authorList>
            <person name="Kono N."/>
            <person name="Nakamura H."/>
            <person name="Ohtoshi R."/>
            <person name="Moran D.A.P."/>
            <person name="Shinohara A."/>
            <person name="Yoshida Y."/>
            <person name="Fujiwara M."/>
            <person name="Mori M."/>
            <person name="Tomita M."/>
            <person name="Arakawa K."/>
        </authorList>
    </citation>
    <scope>NUCLEOTIDE SEQUENCE [LARGE SCALE GENOMIC DNA]</scope>
</reference>
<organism evidence="1 2">
    <name type="scientific">Araneus ventricosus</name>
    <name type="common">Orbweaver spider</name>
    <name type="synonym">Epeira ventricosa</name>
    <dbReference type="NCBI Taxonomy" id="182803"/>
    <lineage>
        <taxon>Eukaryota</taxon>
        <taxon>Metazoa</taxon>
        <taxon>Ecdysozoa</taxon>
        <taxon>Arthropoda</taxon>
        <taxon>Chelicerata</taxon>
        <taxon>Arachnida</taxon>
        <taxon>Araneae</taxon>
        <taxon>Araneomorphae</taxon>
        <taxon>Entelegynae</taxon>
        <taxon>Araneoidea</taxon>
        <taxon>Araneidae</taxon>
        <taxon>Araneus</taxon>
    </lineage>
</organism>
<accession>A0A4Y2GNP9</accession>